<feature type="transmembrane region" description="Helical" evidence="1">
    <location>
        <begin position="6"/>
        <end position="24"/>
    </location>
</feature>
<proteinExistence type="predicted"/>
<dbReference type="InterPro" id="IPR036873">
    <property type="entry name" value="Rhodanese-like_dom_sf"/>
</dbReference>
<keyword evidence="1" id="KW-0472">Membrane</keyword>
<dbReference type="Proteomes" id="UP000297982">
    <property type="component" value="Unassembled WGS sequence"/>
</dbReference>
<dbReference type="AlphaFoldDB" id="A0A4Z0GZG9"/>
<comment type="caution">
    <text evidence="2">The sequence shown here is derived from an EMBL/GenBank/DDBJ whole genome shotgun (WGS) entry which is preliminary data.</text>
</comment>
<keyword evidence="3" id="KW-1185">Reference proteome</keyword>
<dbReference type="RefSeq" id="WP_135327867.1">
    <property type="nucleotide sequence ID" value="NZ_SRJC01000003.1"/>
</dbReference>
<dbReference type="SUPFAM" id="SSF52821">
    <property type="entry name" value="Rhodanese/Cell cycle control phosphatase"/>
    <property type="match status" value="1"/>
</dbReference>
<keyword evidence="1" id="KW-1133">Transmembrane helix</keyword>
<evidence type="ECO:0000256" key="1">
    <source>
        <dbReference type="SAM" id="Phobius"/>
    </source>
</evidence>
<dbReference type="EMBL" id="SRJC01000003">
    <property type="protein sequence ID" value="TGB02148.1"/>
    <property type="molecule type" value="Genomic_DNA"/>
</dbReference>
<organism evidence="2 3">
    <name type="scientific">Halobacillus salinus</name>
    <dbReference type="NCBI Taxonomy" id="192814"/>
    <lineage>
        <taxon>Bacteria</taxon>
        <taxon>Bacillati</taxon>
        <taxon>Bacillota</taxon>
        <taxon>Bacilli</taxon>
        <taxon>Bacillales</taxon>
        <taxon>Bacillaceae</taxon>
        <taxon>Halobacillus</taxon>
    </lineage>
</organism>
<name>A0A4Z0GZG9_9BACI</name>
<evidence type="ECO:0000313" key="3">
    <source>
        <dbReference type="Proteomes" id="UP000297982"/>
    </source>
</evidence>
<accession>A0A4Z0GZG9</accession>
<reference evidence="2 3" key="1">
    <citation type="journal article" date="2003" name="Int. J. Syst. Evol. Microbiol.">
        <title>Halobacillus salinus sp. nov., isolated from a salt lake on the coast of the East Sea in Korea.</title>
        <authorList>
            <person name="Yoon J.H."/>
            <person name="Kang K.H."/>
            <person name="Park Y.H."/>
        </authorList>
    </citation>
    <scope>NUCLEOTIDE SEQUENCE [LARGE SCALE GENOMIC DNA]</scope>
    <source>
        <strain evidence="2 3">HSL-3</strain>
    </source>
</reference>
<protein>
    <submittedName>
        <fullName evidence="2">Rhodanese-like domain-containing protein</fullName>
    </submittedName>
</protein>
<sequence>MSMIYVYITTIVLVVLLALGYRHLASRPKKLEVRGTSSRNDFCIIDIRDYISSHRSPYPNAENIPLSYLNREMKERYACRKEILLITDDFRGARLAAKIIRKNQSQTIYYVQP</sequence>
<gene>
    <name evidence="2" type="ORF">E4663_12415</name>
</gene>
<keyword evidence="1" id="KW-0812">Transmembrane</keyword>
<evidence type="ECO:0000313" key="2">
    <source>
        <dbReference type="EMBL" id="TGB02148.1"/>
    </source>
</evidence>